<accession>A0A6S6T1C6</accession>
<keyword evidence="2" id="KW-0378">Hydrolase</keyword>
<gene>
    <name evidence="2" type="ORF">HELGO_WM35616</name>
</gene>
<proteinExistence type="predicted"/>
<dbReference type="PANTHER" id="PTHR36558:SF1">
    <property type="entry name" value="RESTRICTION ENDONUCLEASE DOMAIN-CONTAINING PROTEIN-RELATED"/>
    <property type="match status" value="1"/>
</dbReference>
<dbReference type="Pfam" id="PF05685">
    <property type="entry name" value="Uma2"/>
    <property type="match status" value="1"/>
</dbReference>
<dbReference type="InterPro" id="IPR008538">
    <property type="entry name" value="Uma2"/>
</dbReference>
<sequence>MEQPEPIAEGLTFDDFLEFEEKAETKHEYIGDLIYDMAGASRNHNLICMNLSGHLFNHLRGMPCNAFMADMLLRLRIGEDDIAYYPDLMVGCDANDNHKRYLTQPSLIIEVLSESTKRTDLREKFLAYQSIDSVQEYITVKQDEMDITVFRRDNNWQAEHFRAEQTLIIPSLTFEIAVSEVYEGVGFAD</sequence>
<feature type="domain" description="Putative restriction endonuclease" evidence="1">
    <location>
        <begin position="13"/>
        <end position="175"/>
    </location>
</feature>
<reference evidence="2" key="1">
    <citation type="submission" date="2020-01" db="EMBL/GenBank/DDBJ databases">
        <authorList>
            <person name="Meier V. D."/>
            <person name="Meier V D."/>
        </authorList>
    </citation>
    <scope>NUCLEOTIDE SEQUENCE</scope>
    <source>
        <strain evidence="2">HLG_WM_MAG_07</strain>
    </source>
</reference>
<keyword evidence="2" id="KW-0255">Endonuclease</keyword>
<dbReference type="GO" id="GO:0004519">
    <property type="term" value="F:endonuclease activity"/>
    <property type="evidence" value="ECO:0007669"/>
    <property type="project" value="UniProtKB-KW"/>
</dbReference>
<evidence type="ECO:0000259" key="1">
    <source>
        <dbReference type="Pfam" id="PF05685"/>
    </source>
</evidence>
<dbReference type="Gene3D" id="3.90.1570.10">
    <property type="entry name" value="tt1808, chain A"/>
    <property type="match status" value="1"/>
</dbReference>
<dbReference type="PANTHER" id="PTHR36558">
    <property type="entry name" value="GLR1098 PROTEIN"/>
    <property type="match status" value="1"/>
</dbReference>
<dbReference type="CDD" id="cd06260">
    <property type="entry name" value="DUF820-like"/>
    <property type="match status" value="1"/>
</dbReference>
<keyword evidence="2" id="KW-0540">Nuclease</keyword>
<dbReference type="EMBL" id="CACVAY010000044">
    <property type="protein sequence ID" value="CAA6810467.1"/>
    <property type="molecule type" value="Genomic_DNA"/>
</dbReference>
<protein>
    <submittedName>
        <fullName evidence="2">Uma2 family endonuclease</fullName>
    </submittedName>
</protein>
<dbReference type="InterPro" id="IPR012296">
    <property type="entry name" value="Nuclease_put_TT1808"/>
</dbReference>
<dbReference type="SUPFAM" id="SSF52980">
    <property type="entry name" value="Restriction endonuclease-like"/>
    <property type="match status" value="1"/>
</dbReference>
<evidence type="ECO:0000313" key="2">
    <source>
        <dbReference type="EMBL" id="CAA6810467.1"/>
    </source>
</evidence>
<dbReference type="InterPro" id="IPR011335">
    <property type="entry name" value="Restrct_endonuc-II-like"/>
</dbReference>
<dbReference type="AlphaFoldDB" id="A0A6S6T1C6"/>
<organism evidence="2">
    <name type="scientific">uncultured Thiotrichaceae bacterium</name>
    <dbReference type="NCBI Taxonomy" id="298394"/>
    <lineage>
        <taxon>Bacteria</taxon>
        <taxon>Pseudomonadati</taxon>
        <taxon>Pseudomonadota</taxon>
        <taxon>Gammaproteobacteria</taxon>
        <taxon>Thiotrichales</taxon>
        <taxon>Thiotrichaceae</taxon>
        <taxon>environmental samples</taxon>
    </lineage>
</organism>
<name>A0A6S6T1C6_9GAMM</name>